<gene>
    <name evidence="2" type="ORF">BCR38DRAFT_455344</name>
</gene>
<protein>
    <recommendedName>
        <fullName evidence="1">DUF6546 domain-containing protein</fullName>
    </recommendedName>
</protein>
<dbReference type="RefSeq" id="XP_040718603.1">
    <property type="nucleotide sequence ID" value="XM_040861779.1"/>
</dbReference>
<evidence type="ECO:0000313" key="3">
    <source>
        <dbReference type="Proteomes" id="UP000193689"/>
    </source>
</evidence>
<keyword evidence="3" id="KW-1185">Reference proteome</keyword>
<dbReference type="STRING" id="1141098.A0A1Y2EAN6"/>
<organism evidence="2 3">
    <name type="scientific">Pseudomassariella vexata</name>
    <dbReference type="NCBI Taxonomy" id="1141098"/>
    <lineage>
        <taxon>Eukaryota</taxon>
        <taxon>Fungi</taxon>
        <taxon>Dikarya</taxon>
        <taxon>Ascomycota</taxon>
        <taxon>Pezizomycotina</taxon>
        <taxon>Sordariomycetes</taxon>
        <taxon>Xylariomycetidae</taxon>
        <taxon>Amphisphaeriales</taxon>
        <taxon>Pseudomassariaceae</taxon>
        <taxon>Pseudomassariella</taxon>
    </lineage>
</organism>
<dbReference type="SUPFAM" id="SSF81383">
    <property type="entry name" value="F-box domain"/>
    <property type="match status" value="1"/>
</dbReference>
<dbReference type="EMBL" id="MCFJ01000003">
    <property type="protein sequence ID" value="ORY68316.1"/>
    <property type="molecule type" value="Genomic_DNA"/>
</dbReference>
<dbReference type="OrthoDB" id="3728558at2759"/>
<dbReference type="GeneID" id="63777991"/>
<sequence length="482" mass="56102">MARKLQSHAAAPLWSRLPHELRYMVFEYLSSDESINAGETSQRLSDYAAICKEWQKFFEKETFRHLRLHQDDLENFERIVHSDRRDLVNHLWLRLELRNYDCNQCNERESDAEDREHNLLLTSAIWKLFRIMSPWTSCTKREALLTLELSAHSPSDSEHHFKELEARIDDTAYSSGIRGRKLQPRDDPQHHWVSAGRILNIPESTKERVTGSIQGLRFDRRASCARVLQSLPEVHVVDVLMIRRQFYRAFSVKDCLIPVIKALPQVRQIKYEPWRGVSTAHREKRDEQYKALFEFIGRSNRCQYLFLFEDFSDILNYSVHTTASRNSELGKVLARSTRDLKSINVAFAVDAIDFFDEFSAGQKATQDLRWRNLRTIALTSKLLNERSFGMVIHAAGRAALRMPKLQFMELWHVERGKACVFRYVISGEGYATVRVVRIFGPGLRLSTSIHGDICRSGITLWMVEASIITATSFTTYAWHFNL</sequence>
<dbReference type="Proteomes" id="UP000193689">
    <property type="component" value="Unassembled WGS sequence"/>
</dbReference>
<name>A0A1Y2EAN6_9PEZI</name>
<dbReference type="Pfam" id="PF20183">
    <property type="entry name" value="DUF6546"/>
    <property type="match status" value="1"/>
</dbReference>
<comment type="caution">
    <text evidence="2">The sequence shown here is derived from an EMBL/GenBank/DDBJ whole genome shotgun (WGS) entry which is preliminary data.</text>
</comment>
<evidence type="ECO:0000313" key="2">
    <source>
        <dbReference type="EMBL" id="ORY68316.1"/>
    </source>
</evidence>
<dbReference type="InParanoid" id="A0A1Y2EAN6"/>
<proteinExistence type="predicted"/>
<dbReference type="InterPro" id="IPR046676">
    <property type="entry name" value="DUF6546"/>
</dbReference>
<feature type="domain" description="DUF6546" evidence="1">
    <location>
        <begin position="303"/>
        <end position="433"/>
    </location>
</feature>
<evidence type="ECO:0000259" key="1">
    <source>
        <dbReference type="Pfam" id="PF20183"/>
    </source>
</evidence>
<accession>A0A1Y2EAN6</accession>
<reference evidence="2 3" key="1">
    <citation type="submission" date="2016-07" db="EMBL/GenBank/DDBJ databases">
        <title>Pervasive Adenine N6-methylation of Active Genes in Fungi.</title>
        <authorList>
            <consortium name="DOE Joint Genome Institute"/>
            <person name="Mondo S.J."/>
            <person name="Dannebaum R.O."/>
            <person name="Kuo R.C."/>
            <person name="Labutti K."/>
            <person name="Haridas S."/>
            <person name="Kuo A."/>
            <person name="Salamov A."/>
            <person name="Ahrendt S.R."/>
            <person name="Lipzen A."/>
            <person name="Sullivan W."/>
            <person name="Andreopoulos W.B."/>
            <person name="Clum A."/>
            <person name="Lindquist E."/>
            <person name="Daum C."/>
            <person name="Ramamoorthy G.K."/>
            <person name="Gryganskyi A."/>
            <person name="Culley D."/>
            <person name="Magnuson J.K."/>
            <person name="James T.Y."/>
            <person name="O'Malley M.A."/>
            <person name="Stajich J.E."/>
            <person name="Spatafora J.W."/>
            <person name="Visel A."/>
            <person name="Grigoriev I.V."/>
        </authorList>
    </citation>
    <scope>NUCLEOTIDE SEQUENCE [LARGE SCALE GENOMIC DNA]</scope>
    <source>
        <strain evidence="2 3">CBS 129021</strain>
    </source>
</reference>
<dbReference type="InterPro" id="IPR036047">
    <property type="entry name" value="F-box-like_dom_sf"/>
</dbReference>
<dbReference type="AlphaFoldDB" id="A0A1Y2EAN6"/>